<organism evidence="2 3">
    <name type="scientific">Sinosporangium album</name>
    <dbReference type="NCBI Taxonomy" id="504805"/>
    <lineage>
        <taxon>Bacteria</taxon>
        <taxon>Bacillati</taxon>
        <taxon>Actinomycetota</taxon>
        <taxon>Actinomycetes</taxon>
        <taxon>Streptosporangiales</taxon>
        <taxon>Streptosporangiaceae</taxon>
        <taxon>Sinosporangium</taxon>
    </lineage>
</organism>
<feature type="domain" description="Beta-lactamase-related" evidence="1">
    <location>
        <begin position="3"/>
        <end position="113"/>
    </location>
</feature>
<dbReference type="OrthoDB" id="3499702at2"/>
<evidence type="ECO:0000313" key="3">
    <source>
        <dbReference type="Proteomes" id="UP000198923"/>
    </source>
</evidence>
<protein>
    <submittedName>
        <fullName evidence="2">D-alanyl-D-alanine carboxypeptidase</fullName>
    </submittedName>
</protein>
<evidence type="ECO:0000313" key="2">
    <source>
        <dbReference type="EMBL" id="SDI00649.1"/>
    </source>
</evidence>
<evidence type="ECO:0000259" key="1">
    <source>
        <dbReference type="Pfam" id="PF00144"/>
    </source>
</evidence>
<dbReference type="Pfam" id="PF00144">
    <property type="entry name" value="Beta-lactamase"/>
    <property type="match status" value="1"/>
</dbReference>
<dbReference type="SUPFAM" id="SSF56601">
    <property type="entry name" value="beta-lactamase/transpeptidase-like"/>
    <property type="match status" value="1"/>
</dbReference>
<keyword evidence="2" id="KW-0378">Hydrolase</keyword>
<gene>
    <name evidence="2" type="ORF">SAMN05421505_13026</name>
</gene>
<dbReference type="InterPro" id="IPR001466">
    <property type="entry name" value="Beta-lactam-related"/>
</dbReference>
<proteinExistence type="predicted"/>
<dbReference type="InterPro" id="IPR012338">
    <property type="entry name" value="Beta-lactam/transpept-like"/>
</dbReference>
<keyword evidence="2" id="KW-0645">Protease</keyword>
<dbReference type="Proteomes" id="UP000198923">
    <property type="component" value="Unassembled WGS sequence"/>
</dbReference>
<dbReference type="STRING" id="504805.SAMN05421505_13026"/>
<reference evidence="2 3" key="1">
    <citation type="submission" date="2016-10" db="EMBL/GenBank/DDBJ databases">
        <authorList>
            <person name="de Groot N.N."/>
        </authorList>
    </citation>
    <scope>NUCLEOTIDE SEQUENCE [LARGE SCALE GENOMIC DNA]</scope>
    <source>
        <strain evidence="2 3">CPCC 201354</strain>
    </source>
</reference>
<sequence length="114" mass="11826">MVVTKSLALAPAFTTLAPTQIPADARGYFRIGSVMVDVTRMNPSLEFGASEMVSTTADVVTFLDALLGGKLTSQTAIKQMRTLHDAGSGMGYGLGLRAFPLPCGDTVYGHSGGA</sequence>
<name>A0A1G8H260_9ACTN</name>
<dbReference type="Gene3D" id="3.40.710.10">
    <property type="entry name" value="DD-peptidase/beta-lactamase superfamily"/>
    <property type="match status" value="1"/>
</dbReference>
<accession>A0A1G8H260</accession>
<keyword evidence="2" id="KW-0121">Carboxypeptidase</keyword>
<keyword evidence="3" id="KW-1185">Reference proteome</keyword>
<dbReference type="AlphaFoldDB" id="A0A1G8H260"/>
<dbReference type="GO" id="GO:0004180">
    <property type="term" value="F:carboxypeptidase activity"/>
    <property type="evidence" value="ECO:0007669"/>
    <property type="project" value="UniProtKB-KW"/>
</dbReference>
<dbReference type="EMBL" id="FNCN01000030">
    <property type="protein sequence ID" value="SDI00649.1"/>
    <property type="molecule type" value="Genomic_DNA"/>
</dbReference>